<comment type="caution">
    <text evidence="1">The sequence shown here is derived from an EMBL/GenBank/DDBJ whole genome shotgun (WGS) entry which is preliminary data.</text>
</comment>
<reference evidence="1" key="1">
    <citation type="submission" date="2022-06" db="EMBL/GenBank/DDBJ databases">
        <title>The First Complete Genome of the Simian Malaria Parasite Plasmodium brasilianum.</title>
        <authorList>
            <person name="Bajic M."/>
            <person name="Ravishankar S."/>
        </authorList>
    </citation>
    <scope>NUCLEOTIDE SEQUENCE</scope>
    <source>
        <strain evidence="1">Bolivian I</strain>
    </source>
</reference>
<dbReference type="Proteomes" id="UP001056978">
    <property type="component" value="Chromosome 8"/>
</dbReference>
<keyword evidence="2" id="KW-1185">Reference proteome</keyword>
<evidence type="ECO:0000313" key="1">
    <source>
        <dbReference type="EMBL" id="KAI4838949.1"/>
    </source>
</evidence>
<accession>A0ACB9YC58</accession>
<organism evidence="1 2">
    <name type="scientific">Plasmodium brasilianum</name>
    <dbReference type="NCBI Taxonomy" id="5824"/>
    <lineage>
        <taxon>Eukaryota</taxon>
        <taxon>Sar</taxon>
        <taxon>Alveolata</taxon>
        <taxon>Apicomplexa</taxon>
        <taxon>Aconoidasida</taxon>
        <taxon>Haemosporida</taxon>
        <taxon>Plasmodiidae</taxon>
        <taxon>Plasmodium</taxon>
        <taxon>Plasmodium (Plasmodium)</taxon>
    </lineage>
</organism>
<evidence type="ECO:0000313" key="2">
    <source>
        <dbReference type="Proteomes" id="UP001056978"/>
    </source>
</evidence>
<protein>
    <submittedName>
        <fullName evidence="1">Uncharacterized protein</fullName>
    </submittedName>
</protein>
<name>A0ACB9YC58_PLABR</name>
<dbReference type="EMBL" id="CM043776">
    <property type="protein sequence ID" value="KAI4838949.1"/>
    <property type="molecule type" value="Genomic_DNA"/>
</dbReference>
<gene>
    <name evidence="1" type="ORF">MKS88_002460</name>
</gene>
<proteinExistence type="predicted"/>
<sequence length="482" mass="57258">MLENLCIDLLKELYLAKYNFLLYLQLNNLPKREKGVSNKKGKEKRGYSSKGNLFLKCCTTTIHEKENYYLKFGRVKKKQRTKKRKRKKTFKGLRKHTMNMYKHYYKQLNGNKNKKNFYDELLYEHTDYNSSVECYNKTFLSLLLKYKKGNFILNKKCRTSIKNVNYVRNNDKKAERLKKGVSLCNYHDIKKEERCNYQFGKVPNGKYDDGKYDDGKYDDGKYDDGKYDDGKYDDGKYDDGKYDDDKYDNGKYDDSKYHDNDDIHLLNNHLCKYICKDMYTFMPHYNFEKNPSTNSNSLNDILNNEKIAHILKKRKEIKGKVYIKNKKIIRLSSKKLNKHYINFFKKLHSFLNKIKIEKKKKKDNTTYGQNDNSQLLKTLLYLKKGSSTANGRNDDGHGRNIDTSTSSSTDRSTFSKTNNITVSQNVYNSNTIKRKHYKLCEAISMITYLKKSLYVIKMDVMYMFIFFTSYINRICAKLKKAY</sequence>